<feature type="repeat" description="TPR" evidence="3">
    <location>
        <begin position="268"/>
        <end position="301"/>
    </location>
</feature>
<dbReference type="RefSeq" id="WP_146502814.1">
    <property type="nucleotide sequence ID" value="NZ_SJPG01000001.1"/>
</dbReference>
<proteinExistence type="predicted"/>
<dbReference type="InterPro" id="IPR019734">
    <property type="entry name" value="TPR_rpt"/>
</dbReference>
<dbReference type="Gene3D" id="1.25.40.10">
    <property type="entry name" value="Tetratricopeptide repeat domain"/>
    <property type="match status" value="5"/>
</dbReference>
<name>A0A5C5XCM9_9PLAN</name>
<dbReference type="EMBL" id="SJPG01000001">
    <property type="protein sequence ID" value="TWT60730.1"/>
    <property type="molecule type" value="Genomic_DNA"/>
</dbReference>
<keyword evidence="6" id="KW-1185">Reference proteome</keyword>
<keyword evidence="1" id="KW-0677">Repeat</keyword>
<evidence type="ECO:0000313" key="5">
    <source>
        <dbReference type="EMBL" id="TWT60730.1"/>
    </source>
</evidence>
<dbReference type="SUPFAM" id="SSF48452">
    <property type="entry name" value="TPR-like"/>
    <property type="match status" value="2"/>
</dbReference>
<feature type="chain" id="PRO_5022945098" evidence="4">
    <location>
        <begin position="19"/>
        <end position="579"/>
    </location>
</feature>
<feature type="signal peptide" evidence="4">
    <location>
        <begin position="1"/>
        <end position="18"/>
    </location>
</feature>
<gene>
    <name evidence="5" type="primary">yrrB_2</name>
    <name evidence="5" type="ORF">Pan54_14570</name>
</gene>
<protein>
    <submittedName>
        <fullName evidence="5">TPR repeat-containing protein YrrB</fullName>
    </submittedName>
</protein>
<feature type="repeat" description="TPR" evidence="3">
    <location>
        <begin position="302"/>
        <end position="335"/>
    </location>
</feature>
<feature type="repeat" description="TPR" evidence="3">
    <location>
        <begin position="132"/>
        <end position="165"/>
    </location>
</feature>
<evidence type="ECO:0000256" key="4">
    <source>
        <dbReference type="SAM" id="SignalP"/>
    </source>
</evidence>
<dbReference type="PROSITE" id="PS50005">
    <property type="entry name" value="TPR"/>
    <property type="match status" value="5"/>
</dbReference>
<dbReference type="PROSITE" id="PS50293">
    <property type="entry name" value="TPR_REGION"/>
    <property type="match status" value="1"/>
</dbReference>
<dbReference type="SMART" id="SM00028">
    <property type="entry name" value="TPR"/>
    <property type="match status" value="12"/>
</dbReference>
<evidence type="ECO:0000256" key="3">
    <source>
        <dbReference type="PROSITE-ProRule" id="PRU00339"/>
    </source>
</evidence>
<dbReference type="Pfam" id="PF13181">
    <property type="entry name" value="TPR_8"/>
    <property type="match status" value="2"/>
</dbReference>
<dbReference type="InterPro" id="IPR011990">
    <property type="entry name" value="TPR-like_helical_dom_sf"/>
</dbReference>
<feature type="repeat" description="TPR" evidence="3">
    <location>
        <begin position="166"/>
        <end position="199"/>
    </location>
</feature>
<sequence precursor="true">MKNLFLTCILLISHSAQAFSQEFKIGDRVVAIEEIQIMEDGQPVGNVSRGFPLDIITVEGDRLRVKSPRPGWISASQVISQTDALKYFSELINNDPTNRDNLYARAMVWLSIDKYDEAIADFTKRIAIKAEYRDYNERGYCWMMKGDMDKAIADFNTAVELAPKDARMRLNRGLAYKKTGDIERAIQDFNDALELDSELIGAYENRGLIHLRNNDLVNAVRDFDAVISLNPQSVRIRELRGRCLIDLGKAADAIIDFTKILERDPQSVNALFYRGNAYDSMGQYENALLDYNHVLEILPRNAIVYFRRGKTYHATDNLETALQDLNKALSIDADNVYFLRERADIYKDKEQYQKAVADLNRLLKQIPNSVPDLISRASSLKMLDQSAEAIHDLSLALKVDPGHDLAPLAHYIRGDLRRVAGDFESAIVDYDHALLGARSPEILYLRSKCYRNLGKPGQAIAGLRESIAINPDYIQAHNGLAWIFATWPSEEIRDGEQAVVHARHACELSDWKDPLLLDTLAAAYAESGDFQSARNYLDAAIQLMDDEIQVKAEVVHKQKLYKANKPYRESIPALDSEKR</sequence>
<keyword evidence="4" id="KW-0732">Signal</keyword>
<evidence type="ECO:0000313" key="6">
    <source>
        <dbReference type="Proteomes" id="UP000316095"/>
    </source>
</evidence>
<dbReference type="PANTHER" id="PTHR44858:SF1">
    <property type="entry name" value="UDP-N-ACETYLGLUCOSAMINE--PEPTIDE N-ACETYLGLUCOSAMINYLTRANSFERASE SPINDLY-RELATED"/>
    <property type="match status" value="1"/>
</dbReference>
<accession>A0A5C5XCM9</accession>
<feature type="repeat" description="TPR" evidence="3">
    <location>
        <begin position="200"/>
        <end position="233"/>
    </location>
</feature>
<dbReference type="AlphaFoldDB" id="A0A5C5XCM9"/>
<dbReference type="Proteomes" id="UP000316095">
    <property type="component" value="Unassembled WGS sequence"/>
</dbReference>
<reference evidence="5 6" key="1">
    <citation type="submission" date="2019-02" db="EMBL/GenBank/DDBJ databases">
        <title>Deep-cultivation of Planctomycetes and their phenomic and genomic characterization uncovers novel biology.</title>
        <authorList>
            <person name="Wiegand S."/>
            <person name="Jogler M."/>
            <person name="Boedeker C."/>
            <person name="Pinto D."/>
            <person name="Vollmers J."/>
            <person name="Rivas-Marin E."/>
            <person name="Kohn T."/>
            <person name="Peeters S.H."/>
            <person name="Heuer A."/>
            <person name="Rast P."/>
            <person name="Oberbeckmann S."/>
            <person name="Bunk B."/>
            <person name="Jeske O."/>
            <person name="Meyerdierks A."/>
            <person name="Storesund J.E."/>
            <person name="Kallscheuer N."/>
            <person name="Luecker S."/>
            <person name="Lage O.M."/>
            <person name="Pohl T."/>
            <person name="Merkel B.J."/>
            <person name="Hornburger P."/>
            <person name="Mueller R.-W."/>
            <person name="Bruemmer F."/>
            <person name="Labrenz M."/>
            <person name="Spormann A.M."/>
            <person name="Op Den Camp H."/>
            <person name="Overmann J."/>
            <person name="Amann R."/>
            <person name="Jetten M.S.M."/>
            <person name="Mascher T."/>
            <person name="Medema M.H."/>
            <person name="Devos D.P."/>
            <person name="Kaster A.-K."/>
            <person name="Ovreas L."/>
            <person name="Rohde M."/>
            <person name="Galperin M.Y."/>
            <person name="Jogler C."/>
        </authorList>
    </citation>
    <scope>NUCLEOTIDE SEQUENCE [LARGE SCALE GENOMIC DNA]</scope>
    <source>
        <strain evidence="5 6">Pan54</strain>
    </source>
</reference>
<keyword evidence="2 3" id="KW-0802">TPR repeat</keyword>
<dbReference type="PANTHER" id="PTHR44858">
    <property type="entry name" value="TETRATRICOPEPTIDE REPEAT PROTEIN 6"/>
    <property type="match status" value="1"/>
</dbReference>
<evidence type="ECO:0000256" key="1">
    <source>
        <dbReference type="ARBA" id="ARBA00022737"/>
    </source>
</evidence>
<dbReference type="InterPro" id="IPR050498">
    <property type="entry name" value="Ycf3"/>
</dbReference>
<evidence type="ECO:0000256" key="2">
    <source>
        <dbReference type="ARBA" id="ARBA00022803"/>
    </source>
</evidence>
<dbReference type="OrthoDB" id="250076at2"/>
<dbReference type="Pfam" id="PF13414">
    <property type="entry name" value="TPR_11"/>
    <property type="match status" value="2"/>
</dbReference>
<dbReference type="Pfam" id="PF13432">
    <property type="entry name" value="TPR_16"/>
    <property type="match status" value="1"/>
</dbReference>
<comment type="caution">
    <text evidence="5">The sequence shown here is derived from an EMBL/GenBank/DDBJ whole genome shotgun (WGS) entry which is preliminary data.</text>
</comment>
<organism evidence="5 6">
    <name type="scientific">Rubinisphaera italica</name>
    <dbReference type="NCBI Taxonomy" id="2527969"/>
    <lineage>
        <taxon>Bacteria</taxon>
        <taxon>Pseudomonadati</taxon>
        <taxon>Planctomycetota</taxon>
        <taxon>Planctomycetia</taxon>
        <taxon>Planctomycetales</taxon>
        <taxon>Planctomycetaceae</taxon>
        <taxon>Rubinisphaera</taxon>
    </lineage>
</organism>